<comment type="caution">
    <text evidence="2">The sequence shown here is derived from an EMBL/GenBank/DDBJ whole genome shotgun (WGS) entry which is preliminary data.</text>
</comment>
<feature type="transmembrane region" description="Helical" evidence="1">
    <location>
        <begin position="21"/>
        <end position="41"/>
    </location>
</feature>
<evidence type="ECO:0000256" key="1">
    <source>
        <dbReference type="SAM" id="Phobius"/>
    </source>
</evidence>
<evidence type="ECO:0000313" key="2">
    <source>
        <dbReference type="EMBL" id="KAK7254640.1"/>
    </source>
</evidence>
<proteinExistence type="predicted"/>
<dbReference type="Proteomes" id="UP001363151">
    <property type="component" value="Unassembled WGS sequence"/>
</dbReference>
<gene>
    <name evidence="2" type="ORF">SO694_00010312</name>
</gene>
<name>A0ABR1GF74_AURAN</name>
<accession>A0ABR1GF74</accession>
<dbReference type="EMBL" id="JBBJCI010000023">
    <property type="protein sequence ID" value="KAK7254640.1"/>
    <property type="molecule type" value="Genomic_DNA"/>
</dbReference>
<keyword evidence="1" id="KW-0812">Transmembrane</keyword>
<protein>
    <submittedName>
        <fullName evidence="2">Uncharacterized protein</fullName>
    </submittedName>
</protein>
<organism evidence="2 3">
    <name type="scientific">Aureococcus anophagefferens</name>
    <name type="common">Harmful bloom alga</name>
    <dbReference type="NCBI Taxonomy" id="44056"/>
    <lineage>
        <taxon>Eukaryota</taxon>
        <taxon>Sar</taxon>
        <taxon>Stramenopiles</taxon>
        <taxon>Ochrophyta</taxon>
        <taxon>Pelagophyceae</taxon>
        <taxon>Pelagomonadales</taxon>
        <taxon>Pelagomonadaceae</taxon>
        <taxon>Aureococcus</taxon>
    </lineage>
</organism>
<sequence>MASARTPLLAAPRRDGIGKRAATALAVAAVAGLGLVGNGYGTAPLLALARRDAVNEGFEAALLSPGETVVAPLVAVETWACGGRGDAVAVEEHYLAKRDGGPSLMSGHIFLKQAYTYWRYGLCGPRASARAGQAARVTSYRYDGRQALLSALAEGKLGAGAVVWVTVTSEALDTDFDDFDTLQRAYGVPRASLQRGVVGDLDGDAATALDTMCVYQYTPDIVKRSTLLRALFAYGKPLVLVLAGDSACRLELPATHHAVVLANDGAPTSADLWFPEGLEGLENPEDAAFWQPAAARNAEKLTSATPAGLDARPFLFDAAMSVNGRKPSRQALVTWLRSGGASELEALATKAGLAVRFNSTVVDMPRTSPTGATFYDPAFSREDFSAGSAPGFAGDGASVFALAPAGDTWTSGRVLEALLTGAIPVVDATYRSDGGVSAKGCGDAAAFWQRGVDGAIRGAPFVFVDDWADLPKQLEAFGATDSEKLRAKLADVQAYRDELEAYLRGSLLGLAADRSAAAATTACATTPLAPGDRDGQLAAEAAYYGRDWYGSFVDTSALYTSGCSQTMHTQPGPDGTPEVIAQKYAHCYDAACAPPSVAAFSCAEV</sequence>
<keyword evidence="1" id="KW-0472">Membrane</keyword>
<evidence type="ECO:0000313" key="3">
    <source>
        <dbReference type="Proteomes" id="UP001363151"/>
    </source>
</evidence>
<keyword evidence="1" id="KW-1133">Transmembrane helix</keyword>
<reference evidence="2 3" key="1">
    <citation type="submission" date="2024-03" db="EMBL/GenBank/DDBJ databases">
        <title>Aureococcus anophagefferens CCMP1851 and Kratosvirus quantuckense: Draft genome of a second virus-susceptible host strain in the model system.</title>
        <authorList>
            <person name="Chase E."/>
            <person name="Truchon A.R."/>
            <person name="Schepens W."/>
            <person name="Wilhelm S.W."/>
        </authorList>
    </citation>
    <scope>NUCLEOTIDE SEQUENCE [LARGE SCALE GENOMIC DNA]</scope>
    <source>
        <strain evidence="2 3">CCMP1851</strain>
    </source>
</reference>
<keyword evidence="3" id="KW-1185">Reference proteome</keyword>